<dbReference type="OMA" id="NGNCDMK"/>
<dbReference type="Proteomes" id="UP000037923">
    <property type="component" value="Unassembled WGS sequence"/>
</dbReference>
<dbReference type="SMART" id="SM00220">
    <property type="entry name" value="S_TKc"/>
    <property type="match status" value="1"/>
</dbReference>
<dbReference type="Pfam" id="PF00069">
    <property type="entry name" value="Pkinase"/>
    <property type="match status" value="2"/>
</dbReference>
<dbReference type="InterPro" id="IPR008271">
    <property type="entry name" value="Ser/Thr_kinase_AS"/>
</dbReference>
<dbReference type="GO" id="GO:0004707">
    <property type="term" value="F:MAP kinase activity"/>
    <property type="evidence" value="ECO:0007669"/>
    <property type="project" value="InterPro"/>
</dbReference>
<dbReference type="OrthoDB" id="277790at2759"/>
<dbReference type="EMBL" id="LGTL01000020">
    <property type="protein sequence ID" value="KPA76331.1"/>
    <property type="molecule type" value="Genomic_DNA"/>
</dbReference>
<evidence type="ECO:0000256" key="3">
    <source>
        <dbReference type="ARBA" id="ARBA00022679"/>
    </source>
</evidence>
<dbReference type="InterPro" id="IPR050117">
    <property type="entry name" value="MAPK"/>
</dbReference>
<dbReference type="PANTHER" id="PTHR24055">
    <property type="entry name" value="MITOGEN-ACTIVATED PROTEIN KINASE"/>
    <property type="match status" value="1"/>
</dbReference>
<organism evidence="10 11">
    <name type="scientific">Leptomonas pyrrhocoris</name>
    <name type="common">Firebug parasite</name>
    <dbReference type="NCBI Taxonomy" id="157538"/>
    <lineage>
        <taxon>Eukaryota</taxon>
        <taxon>Discoba</taxon>
        <taxon>Euglenozoa</taxon>
        <taxon>Kinetoplastea</taxon>
        <taxon>Metakinetoplastina</taxon>
        <taxon>Trypanosomatida</taxon>
        <taxon>Trypanosomatidae</taxon>
        <taxon>Leishmaniinae</taxon>
        <taxon>Leptomonas</taxon>
    </lineage>
</organism>
<evidence type="ECO:0000256" key="1">
    <source>
        <dbReference type="ARBA" id="ARBA00012513"/>
    </source>
</evidence>
<keyword evidence="4" id="KW-0547">Nucleotide-binding</keyword>
<dbReference type="SUPFAM" id="SSF56112">
    <property type="entry name" value="Protein kinase-like (PK-like)"/>
    <property type="match status" value="1"/>
</dbReference>
<dbReference type="Gene3D" id="3.30.200.20">
    <property type="entry name" value="Phosphorylase Kinase, domain 1"/>
    <property type="match status" value="2"/>
</dbReference>
<dbReference type="RefSeq" id="XP_015654770.1">
    <property type="nucleotide sequence ID" value="XM_015806406.1"/>
</dbReference>
<keyword evidence="5 10" id="KW-0418">Kinase</keyword>
<evidence type="ECO:0000256" key="8">
    <source>
        <dbReference type="ARBA" id="ARBA00048679"/>
    </source>
</evidence>
<evidence type="ECO:0000256" key="5">
    <source>
        <dbReference type="ARBA" id="ARBA00022777"/>
    </source>
</evidence>
<keyword evidence="6" id="KW-0067">ATP-binding</keyword>
<accession>A0A0N0DSZ6</accession>
<evidence type="ECO:0000256" key="4">
    <source>
        <dbReference type="ARBA" id="ARBA00022741"/>
    </source>
</evidence>
<keyword evidence="2" id="KW-0723">Serine/threonine-protein kinase</keyword>
<dbReference type="PROSITE" id="PS50011">
    <property type="entry name" value="PROTEIN_KINASE_DOM"/>
    <property type="match status" value="1"/>
</dbReference>
<evidence type="ECO:0000259" key="9">
    <source>
        <dbReference type="PROSITE" id="PS50011"/>
    </source>
</evidence>
<dbReference type="InterPro" id="IPR011009">
    <property type="entry name" value="Kinase-like_dom_sf"/>
</dbReference>
<proteinExistence type="predicted"/>
<comment type="catalytic activity">
    <reaction evidence="8">
        <text>L-seryl-[protein] + ATP = O-phospho-L-seryl-[protein] + ADP + H(+)</text>
        <dbReference type="Rhea" id="RHEA:17989"/>
        <dbReference type="Rhea" id="RHEA-COMP:9863"/>
        <dbReference type="Rhea" id="RHEA-COMP:11604"/>
        <dbReference type="ChEBI" id="CHEBI:15378"/>
        <dbReference type="ChEBI" id="CHEBI:29999"/>
        <dbReference type="ChEBI" id="CHEBI:30616"/>
        <dbReference type="ChEBI" id="CHEBI:83421"/>
        <dbReference type="ChEBI" id="CHEBI:456216"/>
        <dbReference type="EC" id="2.7.11.1"/>
    </reaction>
</comment>
<dbReference type="PROSITE" id="PS01351">
    <property type="entry name" value="MAPK"/>
    <property type="match status" value="1"/>
</dbReference>
<evidence type="ECO:0000313" key="11">
    <source>
        <dbReference type="Proteomes" id="UP000037923"/>
    </source>
</evidence>
<dbReference type="EMBL" id="LGTL01000020">
    <property type="protein sequence ID" value="KPA76332.1"/>
    <property type="molecule type" value="Genomic_DNA"/>
</dbReference>
<dbReference type="EC" id="2.7.11.1" evidence="1"/>
<comment type="caution">
    <text evidence="10">The sequence shown here is derived from an EMBL/GenBank/DDBJ whole genome shotgun (WGS) entry which is preliminary data.</text>
</comment>
<name>A0A0N0DSZ6_LEPPY</name>
<feature type="domain" description="Protein kinase" evidence="9">
    <location>
        <begin position="53"/>
        <end position="492"/>
    </location>
</feature>
<dbReference type="InterPro" id="IPR000719">
    <property type="entry name" value="Prot_kinase_dom"/>
</dbReference>
<evidence type="ECO:0000256" key="2">
    <source>
        <dbReference type="ARBA" id="ARBA00022527"/>
    </source>
</evidence>
<protein>
    <recommendedName>
        <fullName evidence="1">non-specific serine/threonine protein kinase</fullName>
        <ecNumber evidence="1">2.7.11.1</ecNumber>
    </recommendedName>
</protein>
<dbReference type="Gene3D" id="1.10.510.10">
    <property type="entry name" value="Transferase(Phosphotransferase) domain 1"/>
    <property type="match status" value="2"/>
</dbReference>
<dbReference type="VEuPathDB" id="TriTrypDB:LpyrH10_20_0080"/>
<comment type="catalytic activity">
    <reaction evidence="7">
        <text>L-threonyl-[protein] + ATP = O-phospho-L-threonyl-[protein] + ADP + H(+)</text>
        <dbReference type="Rhea" id="RHEA:46608"/>
        <dbReference type="Rhea" id="RHEA-COMP:11060"/>
        <dbReference type="Rhea" id="RHEA-COMP:11605"/>
        <dbReference type="ChEBI" id="CHEBI:15378"/>
        <dbReference type="ChEBI" id="CHEBI:30013"/>
        <dbReference type="ChEBI" id="CHEBI:30616"/>
        <dbReference type="ChEBI" id="CHEBI:61977"/>
        <dbReference type="ChEBI" id="CHEBI:456216"/>
        <dbReference type="EC" id="2.7.11.1"/>
    </reaction>
</comment>
<dbReference type="PROSITE" id="PS00108">
    <property type="entry name" value="PROTEIN_KINASE_ST"/>
    <property type="match status" value="1"/>
</dbReference>
<evidence type="ECO:0000313" key="10">
    <source>
        <dbReference type="EMBL" id="KPA76331.1"/>
    </source>
</evidence>
<keyword evidence="3" id="KW-0808">Transferase</keyword>
<dbReference type="GO" id="GO:0005524">
    <property type="term" value="F:ATP binding"/>
    <property type="evidence" value="ECO:0007669"/>
    <property type="project" value="UniProtKB-KW"/>
</dbReference>
<dbReference type="FunFam" id="1.10.510.10:FF:000405">
    <property type="entry name" value="Mitogen-activated protein kinase"/>
    <property type="match status" value="1"/>
</dbReference>
<keyword evidence="11" id="KW-1185">Reference proteome</keyword>
<evidence type="ECO:0000256" key="6">
    <source>
        <dbReference type="ARBA" id="ARBA00022840"/>
    </source>
</evidence>
<evidence type="ECO:0000256" key="7">
    <source>
        <dbReference type="ARBA" id="ARBA00047899"/>
    </source>
</evidence>
<dbReference type="InterPro" id="IPR003527">
    <property type="entry name" value="MAP_kinase_CS"/>
</dbReference>
<reference evidence="10 11" key="1">
    <citation type="submission" date="2015-07" db="EMBL/GenBank/DDBJ databases">
        <title>High-quality genome of monoxenous trypanosomatid Leptomonas pyrrhocoris.</title>
        <authorList>
            <person name="Flegontov P."/>
            <person name="Butenko A."/>
            <person name="Firsov S."/>
            <person name="Vlcek C."/>
            <person name="Logacheva M.D."/>
            <person name="Field M."/>
            <person name="Filatov D."/>
            <person name="Flegontova O."/>
            <person name="Gerasimov E."/>
            <person name="Jackson A.P."/>
            <person name="Kelly S."/>
            <person name="Opperdoes F."/>
            <person name="O'Reilly A."/>
            <person name="Votypka J."/>
            <person name="Yurchenko V."/>
            <person name="Lukes J."/>
        </authorList>
    </citation>
    <scope>NUCLEOTIDE SEQUENCE [LARGE SCALE GENOMIC DNA]</scope>
    <source>
        <strain evidence="10">H10</strain>
    </source>
</reference>
<sequence>MSFNEAALQYIQTARDNGLLFNGSDVPAMVDYADEKRKSYLVRGAHFEVPSHFEVLNAVGYGAYGVVCAAVDLRLVPSSTSYNAALRQIEKEGQFVTRQARNRDPPVYYRTRCLLASAAPGRSVHVPNLYSEPYKRRALAGGEPSPFVAMKKVSKVFDDLVDGRRILREVKVLRYLQGHPNVIRLLEVRWPPPAAGGASSTAALDDVYLVTELMDTDLAALLKSSQQINMEQLRFIAYQLIKVLVYVHSSGVMHRDLKPGNVLLNGDCDMKLCDFGLSRGGIPLSVKGRSSSGSTWSMPDPDLEEMSQWEQLCWSSGPPEPQQPVFTKTKTAPLYSLTDYVVTRYYRAPELLVMSRYNHAIDMWSVGCILAEMLLRRPLFAGTNYLSQLTLILETPGLRAVPHTPEQVAALFDGGEEGKHLISDLLFFRNTPPTGASQTVRGQVHSQALFHSAVFGSNADVPVELGILVAKLLSFDPQKRPTAVEALRDPFFRPLYDARDEIVRSPAMDVSEVQECIPDIAAYQRMHPCVVQDEAPPFTWEFDHRITSSQSLRALFQEECAASMDVQRQIKKQNPATDTPFSA</sequence>
<gene>
    <name evidence="10" type="ORF">ABB37_07685</name>
</gene>
<dbReference type="AlphaFoldDB" id="A0A0N0DSZ6"/>
<dbReference type="RefSeq" id="XP_015654771.1">
    <property type="nucleotide sequence ID" value="XM_015806407.1"/>
</dbReference>
<dbReference type="GeneID" id="26907970"/>